<evidence type="ECO:0000313" key="5">
    <source>
        <dbReference type="Proteomes" id="UP000427842"/>
    </source>
</evidence>
<comment type="caution">
    <text evidence="4">The sequence shown here is derived from an EMBL/GenBank/DDBJ whole genome shotgun (WGS) entry which is preliminary data.</text>
</comment>
<dbReference type="Pfam" id="PF13508">
    <property type="entry name" value="Acetyltransf_7"/>
    <property type="match status" value="1"/>
</dbReference>
<dbReference type="RefSeq" id="WP_014105390.1">
    <property type="nucleotide sequence ID" value="NZ_QYAZ01000001.1"/>
</dbReference>
<evidence type="ECO:0000256" key="1">
    <source>
        <dbReference type="ARBA" id="ARBA00022679"/>
    </source>
</evidence>
<dbReference type="InterPro" id="IPR016181">
    <property type="entry name" value="Acyl_CoA_acyltransferase"/>
</dbReference>
<evidence type="ECO:0000256" key="2">
    <source>
        <dbReference type="ARBA" id="ARBA00023315"/>
    </source>
</evidence>
<dbReference type="EMBL" id="QYAZ01000001">
    <property type="protein sequence ID" value="KAB8124341.1"/>
    <property type="molecule type" value="Genomic_DNA"/>
</dbReference>
<reference evidence="4 5" key="1">
    <citation type="submission" date="2018-09" db="EMBL/GenBank/DDBJ databases">
        <title>Genome sequence and characterization of the bcs clusters for the production of nanocellulose from the low pH resistant strain Komagataeibacter medellinensis ID13488.</title>
        <authorList>
            <person name="Hernandez-Arriaga A.M."/>
            <person name="Del Cerro C."/>
            <person name="Urbina L."/>
            <person name="Eceiza A."/>
            <person name="Retegi A."/>
            <person name="Prieto M.A."/>
        </authorList>
    </citation>
    <scope>NUCLEOTIDE SEQUENCE [LARGE SCALE GENOMIC DNA]</scope>
    <source>
        <strain evidence="4 5">ID13488</strain>
    </source>
</reference>
<accession>A0ABQ6VVW7</accession>
<dbReference type="CDD" id="cd04301">
    <property type="entry name" value="NAT_SF"/>
    <property type="match status" value="1"/>
</dbReference>
<protein>
    <submittedName>
        <fullName evidence="4">N-acetyltransferase</fullName>
    </submittedName>
</protein>
<name>A0ABQ6VVW7_9PROT</name>
<keyword evidence="1" id="KW-0808">Transferase</keyword>
<gene>
    <name evidence="4" type="ORF">D3W54_09245</name>
</gene>
<sequence length="173" mass="18737">MTFSIRPATPADACHLPGVERSAAQVFRTVPELAWLAEGEVLPIEAHHACMEQHACWVAVDGHDRPLGFLSAERCGRDLHILEMSVARQVQGRGLGYRLLACAVAGAREHGLSGLTLTTFCTVAWNAPFYRKAGFHIIAPSALEPHLAARLRQEAEAGFGPGTRCAMRRDVTG</sequence>
<keyword evidence="5" id="KW-1185">Reference proteome</keyword>
<dbReference type="PANTHER" id="PTHR43800">
    <property type="entry name" value="PEPTIDYL-LYSINE N-ACETYLTRANSFERASE YJAB"/>
    <property type="match status" value="1"/>
</dbReference>
<dbReference type="Proteomes" id="UP000427842">
    <property type="component" value="Unassembled WGS sequence"/>
</dbReference>
<proteinExistence type="predicted"/>
<dbReference type="SUPFAM" id="SSF55729">
    <property type="entry name" value="Acyl-CoA N-acyltransferases (Nat)"/>
    <property type="match status" value="1"/>
</dbReference>
<dbReference type="PANTHER" id="PTHR43800:SF1">
    <property type="entry name" value="PEPTIDYL-LYSINE N-ACETYLTRANSFERASE YJAB"/>
    <property type="match status" value="1"/>
</dbReference>
<organism evidence="4 5">
    <name type="scientific">Komagataeibacter medellinensis</name>
    <dbReference type="NCBI Taxonomy" id="1177712"/>
    <lineage>
        <taxon>Bacteria</taxon>
        <taxon>Pseudomonadati</taxon>
        <taxon>Pseudomonadota</taxon>
        <taxon>Alphaproteobacteria</taxon>
        <taxon>Acetobacterales</taxon>
        <taxon>Acetobacteraceae</taxon>
        <taxon>Komagataeibacter</taxon>
    </lineage>
</organism>
<evidence type="ECO:0000313" key="4">
    <source>
        <dbReference type="EMBL" id="KAB8124341.1"/>
    </source>
</evidence>
<feature type="domain" description="N-acetyltransferase" evidence="3">
    <location>
        <begin position="3"/>
        <end position="156"/>
    </location>
</feature>
<dbReference type="InterPro" id="IPR000182">
    <property type="entry name" value="GNAT_dom"/>
</dbReference>
<evidence type="ECO:0000259" key="3">
    <source>
        <dbReference type="PROSITE" id="PS51186"/>
    </source>
</evidence>
<keyword evidence="2" id="KW-0012">Acyltransferase</keyword>
<dbReference type="Gene3D" id="3.40.630.30">
    <property type="match status" value="1"/>
</dbReference>
<dbReference type="PROSITE" id="PS51186">
    <property type="entry name" value="GNAT"/>
    <property type="match status" value="1"/>
</dbReference>